<reference evidence="2 3" key="1">
    <citation type="submission" date="2012-10" db="EMBL/GenBank/DDBJ databases">
        <title>Genome sequencing and analysis of entomopathogenic fungi Beauveria bassiana D1-5.</title>
        <authorList>
            <person name="Li Q."/>
            <person name="Wang L."/>
            <person name="Zhang Z."/>
            <person name="Wang Q."/>
            <person name="Ren J."/>
            <person name="Wang M."/>
            <person name="Xu W."/>
            <person name="Wang J."/>
            <person name="Lu Y."/>
            <person name="Du Q."/>
            <person name="Sun Z."/>
        </authorList>
    </citation>
    <scope>NUCLEOTIDE SEQUENCE [LARGE SCALE GENOMIC DNA]</scope>
    <source>
        <strain evidence="2 3">D1-5</strain>
    </source>
</reference>
<dbReference type="Proteomes" id="UP000030106">
    <property type="component" value="Unassembled WGS sequence"/>
</dbReference>
<organism evidence="2 3">
    <name type="scientific">Beauveria bassiana D1-5</name>
    <dbReference type="NCBI Taxonomy" id="1245745"/>
    <lineage>
        <taxon>Eukaryota</taxon>
        <taxon>Fungi</taxon>
        <taxon>Dikarya</taxon>
        <taxon>Ascomycota</taxon>
        <taxon>Pezizomycotina</taxon>
        <taxon>Sordariomycetes</taxon>
        <taxon>Hypocreomycetidae</taxon>
        <taxon>Hypocreales</taxon>
        <taxon>Cordycipitaceae</taxon>
        <taxon>Beauveria</taxon>
    </lineage>
</organism>
<gene>
    <name evidence="2" type="ORF">BBAD15_g12512</name>
</gene>
<sequence>MVMRKAETNLRHREKRYDSAKLTIRELRRLLLPYKDDESADVVLKNKGNRQILERWYQSLHDNFRKRSIKPAINNAAAIKSIEHSQLKVDDSISGHLCLWDNNPGTFWWPEPEKFPVEHGSLSSTDAYRKFFTVSAIHICKQFSTYRVLWRWDTDRGLVQKDYGTVVRHLHSIKIMTPPKQYDTFRLANKLLDYQSSMFWPNESEKQISLEQGQTQMTATEAAGMLSSLATSETRGYYAMQKQPACELPRAGNSPHTGFLPTARKKARRQPITTQLAIKSHKYDRVPHISASGNGW</sequence>
<evidence type="ECO:0000256" key="1">
    <source>
        <dbReference type="SAM" id="MobiDB-lite"/>
    </source>
</evidence>
<name>A0A0A2VN67_BEABA</name>
<accession>A0A0A2VN67</accession>
<feature type="region of interest" description="Disordered" evidence="1">
    <location>
        <begin position="248"/>
        <end position="270"/>
    </location>
</feature>
<evidence type="ECO:0000313" key="3">
    <source>
        <dbReference type="Proteomes" id="UP000030106"/>
    </source>
</evidence>
<proteinExistence type="predicted"/>
<comment type="caution">
    <text evidence="2">The sequence shown here is derived from an EMBL/GenBank/DDBJ whole genome shotgun (WGS) entry which is preliminary data.</text>
</comment>
<protein>
    <submittedName>
        <fullName evidence="2">Uncharacterized protein</fullName>
    </submittedName>
</protein>
<dbReference type="AlphaFoldDB" id="A0A0A2VN67"/>
<dbReference type="EMBL" id="ANFO01001685">
    <property type="protein sequence ID" value="KGQ02279.1"/>
    <property type="molecule type" value="Genomic_DNA"/>
</dbReference>
<dbReference type="STRING" id="1245745.A0A0A2VN67"/>
<evidence type="ECO:0000313" key="2">
    <source>
        <dbReference type="EMBL" id="KGQ02279.1"/>
    </source>
</evidence>
<dbReference type="HOGENOM" id="CLU_940050_0_0_1"/>